<dbReference type="InterPro" id="IPR002559">
    <property type="entry name" value="Transposase_11"/>
</dbReference>
<dbReference type="KEGG" id="jsv:CNX70_23125"/>
<evidence type="ECO:0000259" key="3">
    <source>
        <dbReference type="Pfam" id="PF14706"/>
    </source>
</evidence>
<dbReference type="InterPro" id="IPR047768">
    <property type="entry name" value="Tn5p-like"/>
</dbReference>
<evidence type="ECO:0000313" key="6">
    <source>
        <dbReference type="EMBL" id="ATD63449.1"/>
    </source>
</evidence>
<feature type="domain" description="Transposase Tn5-like N-terminal" evidence="3">
    <location>
        <begin position="6"/>
        <end position="64"/>
    </location>
</feature>
<accession>A0A290X2U8</accession>
<dbReference type="GO" id="GO:0003677">
    <property type="term" value="F:DNA binding"/>
    <property type="evidence" value="ECO:0007669"/>
    <property type="project" value="InterPro"/>
</dbReference>
<evidence type="ECO:0000313" key="5">
    <source>
        <dbReference type="EMBL" id="ATD62709.1"/>
    </source>
</evidence>
<dbReference type="InterPro" id="IPR012337">
    <property type="entry name" value="RNaseH-like_sf"/>
</dbReference>
<dbReference type="EMBL" id="CP023422">
    <property type="protein sequence ID" value="ATD63449.1"/>
    <property type="molecule type" value="Genomic_DNA"/>
</dbReference>
<keyword evidence="7" id="KW-1185">Reference proteome</keyword>
<dbReference type="Proteomes" id="UP000218437">
    <property type="component" value="Chromosome"/>
</dbReference>
<dbReference type="NCBIfam" id="NF033590">
    <property type="entry name" value="transpos_IS4_3"/>
    <property type="match status" value="1"/>
</dbReference>
<dbReference type="Gene3D" id="3.90.350.10">
    <property type="entry name" value="Transposase Inhibitor Protein From Tn5, Chain A, domain 1"/>
    <property type="match status" value="1"/>
</dbReference>
<dbReference type="KEGG" id="jsv:CNX70_09770"/>
<reference evidence="6 7" key="1">
    <citation type="submission" date="2017-09" db="EMBL/GenBank/DDBJ databases">
        <title>Complete genome sequence of Janthinobacterium svalbardensis PAMC 27463.</title>
        <authorList>
            <person name="Cho Y.-J."/>
            <person name="Cho A."/>
            <person name="Kim O.-S."/>
            <person name="Lee J.-I."/>
        </authorList>
    </citation>
    <scope>NUCLEOTIDE SEQUENCE [LARGE SCALE GENOMIC DNA]</scope>
    <source>
        <strain evidence="6 7">PAMC 27463</strain>
    </source>
</reference>
<dbReference type="GO" id="GO:0004803">
    <property type="term" value="F:transposase activity"/>
    <property type="evidence" value="ECO:0007669"/>
    <property type="project" value="InterPro"/>
</dbReference>
<name>A0A290X2U8_9BURK</name>
<dbReference type="Pfam" id="PF01609">
    <property type="entry name" value="DDE_Tnp_1"/>
    <property type="match status" value="1"/>
</dbReference>
<dbReference type="AlphaFoldDB" id="A0A290X2U8"/>
<dbReference type="KEGG" id="jsv:CNX70_27285"/>
<dbReference type="PANTHER" id="PTHR37319:SF1">
    <property type="entry name" value="TRANSPOSASE TN5 DIMERISATION DOMAIN-CONTAINING PROTEIN"/>
    <property type="match status" value="1"/>
</dbReference>
<evidence type="ECO:0000313" key="4">
    <source>
        <dbReference type="EMBL" id="ATD60434.1"/>
    </source>
</evidence>
<feature type="domain" description="Transposase Tn5 dimerisation" evidence="2">
    <location>
        <begin position="349"/>
        <end position="439"/>
    </location>
</feature>
<dbReference type="Pfam" id="PF14706">
    <property type="entry name" value="Tnp_DNA_bind"/>
    <property type="match status" value="1"/>
</dbReference>
<dbReference type="EMBL" id="CP023422">
    <property type="protein sequence ID" value="ATD62709.1"/>
    <property type="molecule type" value="Genomic_DNA"/>
</dbReference>
<organism evidence="6 7">
    <name type="scientific">Janthinobacterium svalbardensis</name>
    <dbReference type="NCBI Taxonomy" id="368607"/>
    <lineage>
        <taxon>Bacteria</taxon>
        <taxon>Pseudomonadati</taxon>
        <taxon>Pseudomonadota</taxon>
        <taxon>Betaproteobacteria</taxon>
        <taxon>Burkholderiales</taxon>
        <taxon>Oxalobacteraceae</taxon>
        <taxon>Janthinobacterium</taxon>
    </lineage>
</organism>
<dbReference type="InterPro" id="IPR003201">
    <property type="entry name" value="Transposase_Tn5"/>
</dbReference>
<dbReference type="InterPro" id="IPR014737">
    <property type="entry name" value="Transposase_Tn5-like_C"/>
</dbReference>
<protein>
    <submittedName>
        <fullName evidence="6">IS4 family transposase</fullName>
    </submittedName>
</protein>
<dbReference type="EMBL" id="CP023422">
    <property type="protein sequence ID" value="ATD60434.1"/>
    <property type="molecule type" value="Genomic_DNA"/>
</dbReference>
<evidence type="ECO:0000259" key="2">
    <source>
        <dbReference type="Pfam" id="PF02281"/>
    </source>
</evidence>
<dbReference type="PANTHER" id="PTHR37319">
    <property type="entry name" value="TRANSPOSASE"/>
    <property type="match status" value="1"/>
</dbReference>
<dbReference type="Gene3D" id="1.10.246.40">
    <property type="entry name" value="Tn5 transposase, domain 1"/>
    <property type="match status" value="1"/>
</dbReference>
<gene>
    <name evidence="4" type="ORF">CNX70_09770</name>
    <name evidence="5" type="ORF">CNX70_23125</name>
    <name evidence="6" type="ORF">CNX70_27285</name>
</gene>
<evidence type="ECO:0000259" key="1">
    <source>
        <dbReference type="Pfam" id="PF01609"/>
    </source>
</evidence>
<sequence length="445" mass="49934">MVKVSSRWTEQEFAGLDLGDARLDKRARTLMERFTAKPTASIPEACDSWSETCAAYRFLGNEDVSWEAILAPHWERTRERMQAHAVVLCIQDTTELDFNGQEAQGLGPLNYEARRGMYLHPTYAVTPAREPLGVLDAWMWARAKRGKDGVRPGQKESARWIEGYERVAEMAATLPGTRLVYVADREADVVALMRRARDLDTPADWLVRATHNRSVDDGEKLWEHTCSGAALGEISFTMPAGEDQKARTVRQQLWARQVEIADGKGGRLGVTCVVAREVGAPAGSEPVEWRLLTNRPIETVEQAVELIEWYRARWEIEIYFHVIKNGCKVEALQLSAIDRIERALALFMVVAWRVTYLMRMGRTCPDLDAALFFDPDEIRGAHLLTKKKMPASPPTLNEIVRLIAQVGGFLGRKSDGEPGVKTIWRGLSQVHAAAETLRALRDGLG</sequence>
<dbReference type="Pfam" id="PF02281">
    <property type="entry name" value="Dimer_Tnp_Tn5"/>
    <property type="match status" value="1"/>
</dbReference>
<dbReference type="Gene3D" id="1.10.740.10">
    <property type="entry name" value="Transferase Inhibitor Protein From Tn5, Chain"/>
    <property type="match status" value="1"/>
</dbReference>
<dbReference type="InterPro" id="IPR054836">
    <property type="entry name" value="Tn5_transposase"/>
</dbReference>
<dbReference type="SUPFAM" id="SSF53098">
    <property type="entry name" value="Ribonuclease H-like"/>
    <property type="match status" value="1"/>
</dbReference>
<dbReference type="InterPro" id="IPR038215">
    <property type="entry name" value="TN5-like_N_sf"/>
</dbReference>
<dbReference type="InterPro" id="IPR014735">
    <property type="entry name" value="Transposase_Tn5-like_N"/>
</dbReference>
<evidence type="ECO:0000313" key="7">
    <source>
        <dbReference type="Proteomes" id="UP000218437"/>
    </source>
</evidence>
<dbReference type="GO" id="GO:0006313">
    <property type="term" value="P:DNA transposition"/>
    <property type="evidence" value="ECO:0007669"/>
    <property type="project" value="InterPro"/>
</dbReference>
<proteinExistence type="predicted"/>
<feature type="domain" description="Transposase IS4-like" evidence="1">
    <location>
        <begin position="178"/>
        <end position="346"/>
    </location>
</feature>